<keyword evidence="2" id="KW-0813">Transport</keyword>
<gene>
    <name evidence="9" type="ORF">BBF96_12840</name>
</gene>
<dbReference type="GO" id="GO:0022857">
    <property type="term" value="F:transmembrane transporter activity"/>
    <property type="evidence" value="ECO:0007669"/>
    <property type="project" value="InterPro"/>
</dbReference>
<evidence type="ECO:0000256" key="7">
    <source>
        <dbReference type="SAM" id="Phobius"/>
    </source>
</evidence>
<dbReference type="Gene3D" id="1.20.1250.20">
    <property type="entry name" value="MFS general substrate transporter like domains"/>
    <property type="match status" value="1"/>
</dbReference>
<evidence type="ECO:0000313" key="10">
    <source>
        <dbReference type="Proteomes" id="UP000267250"/>
    </source>
</evidence>
<reference evidence="9 10" key="1">
    <citation type="submission" date="2016-07" db="EMBL/GenBank/DDBJ databases">
        <title>Genome and transcriptome analysis of iron-reducing fermentative bacteria Anoxybacter fermentans.</title>
        <authorList>
            <person name="Zeng X."/>
            <person name="Shao Z."/>
        </authorList>
    </citation>
    <scope>NUCLEOTIDE SEQUENCE [LARGE SCALE GENOMIC DNA]</scope>
    <source>
        <strain evidence="9 10">DY22613</strain>
    </source>
</reference>
<proteinExistence type="predicted"/>
<dbReference type="KEGG" id="aft:BBF96_12840"/>
<sequence>MDNYILFKNKNFRRLYYSKLISIFGNLMFKMIILYHVYEKTNSIKSVGMTFILIGLPNLLFGPIAGYLLDKYDKKVFLFLSEFINGLLIFFLIFITDKVLFFTIIFLNSVASIFYGPGINSYLLHIVDKDKLAEANAITSLTTRISSVLAPTITAILVILFNINIIFILNSISYFISAAIILTLPGAKHSDNFDLSLWTGLKEGFLYIRSSVLHKYIILTGFFVSAVIATNNTLIVMYSKKVYMNGIRAYGILTTCLSVGMLMGSILFTMKLKNRSDKFRLFVITLIIIAILMMIFPFITNLMIACIVRIVIGINLYIYFILVVIIIQSITKIKYIGRVNSLNQVVNNTSVICFVPIVILITDFFGYKLPFVVFGSLLLLVAVFLLFFNKLNTNAEFQNVS</sequence>
<evidence type="ECO:0000313" key="9">
    <source>
        <dbReference type="EMBL" id="AZR74207.1"/>
    </source>
</evidence>
<feature type="transmembrane region" description="Helical" evidence="7">
    <location>
        <begin position="20"/>
        <end position="38"/>
    </location>
</feature>
<evidence type="ECO:0000259" key="8">
    <source>
        <dbReference type="PROSITE" id="PS50850"/>
    </source>
</evidence>
<keyword evidence="5 7" id="KW-1133">Transmembrane helix</keyword>
<evidence type="ECO:0000256" key="3">
    <source>
        <dbReference type="ARBA" id="ARBA00022475"/>
    </source>
</evidence>
<dbReference type="GO" id="GO:0005886">
    <property type="term" value="C:plasma membrane"/>
    <property type="evidence" value="ECO:0007669"/>
    <property type="project" value="UniProtKB-SubCell"/>
</dbReference>
<feature type="transmembrane region" description="Helical" evidence="7">
    <location>
        <begin position="345"/>
        <end position="365"/>
    </location>
</feature>
<keyword evidence="4 7" id="KW-0812">Transmembrane</keyword>
<accession>A0A3Q9HRN1</accession>
<feature type="transmembrane region" description="Helical" evidence="7">
    <location>
        <begin position="371"/>
        <end position="388"/>
    </location>
</feature>
<feature type="transmembrane region" description="Helical" evidence="7">
    <location>
        <begin position="135"/>
        <end position="159"/>
    </location>
</feature>
<protein>
    <recommendedName>
        <fullName evidence="8">Major facilitator superfamily (MFS) profile domain-containing protein</fullName>
    </recommendedName>
</protein>
<dbReference type="InterPro" id="IPR010290">
    <property type="entry name" value="TM_effector"/>
</dbReference>
<comment type="subcellular location">
    <subcellularLocation>
        <location evidence="1">Cell membrane</location>
        <topology evidence="1">Multi-pass membrane protein</topology>
    </subcellularLocation>
</comment>
<feature type="domain" description="Major facilitator superfamily (MFS) profile" evidence="8">
    <location>
        <begin position="1"/>
        <end position="393"/>
    </location>
</feature>
<feature type="transmembrane region" description="Helical" evidence="7">
    <location>
        <begin position="316"/>
        <end position="333"/>
    </location>
</feature>
<name>A0A3Q9HRN1_9FIRM</name>
<dbReference type="Pfam" id="PF05977">
    <property type="entry name" value="MFS_3"/>
    <property type="match status" value="1"/>
</dbReference>
<keyword evidence="10" id="KW-1185">Reference proteome</keyword>
<evidence type="ECO:0000256" key="5">
    <source>
        <dbReference type="ARBA" id="ARBA00022989"/>
    </source>
</evidence>
<dbReference type="InterPro" id="IPR036259">
    <property type="entry name" value="MFS_trans_sf"/>
</dbReference>
<dbReference type="InterPro" id="IPR020846">
    <property type="entry name" value="MFS_dom"/>
</dbReference>
<feature type="transmembrane region" description="Helical" evidence="7">
    <location>
        <begin position="250"/>
        <end position="269"/>
    </location>
</feature>
<dbReference type="OrthoDB" id="9775268at2"/>
<dbReference type="PANTHER" id="PTHR23513:SF6">
    <property type="entry name" value="MAJOR FACILITATOR SUPERFAMILY ASSOCIATED DOMAIN-CONTAINING PROTEIN"/>
    <property type="match status" value="1"/>
</dbReference>
<dbReference type="InterPro" id="IPR022324">
    <property type="entry name" value="Bacilysin_exporter_BacE_put"/>
</dbReference>
<dbReference type="Proteomes" id="UP000267250">
    <property type="component" value="Chromosome"/>
</dbReference>
<dbReference type="PRINTS" id="PR01988">
    <property type="entry name" value="EXPORTERBACE"/>
</dbReference>
<dbReference type="EMBL" id="CP016379">
    <property type="protein sequence ID" value="AZR74207.1"/>
    <property type="molecule type" value="Genomic_DNA"/>
</dbReference>
<feature type="transmembrane region" description="Helical" evidence="7">
    <location>
        <begin position="216"/>
        <end position="238"/>
    </location>
</feature>
<feature type="transmembrane region" description="Helical" evidence="7">
    <location>
        <begin position="101"/>
        <end position="123"/>
    </location>
</feature>
<keyword evidence="6 7" id="KW-0472">Membrane</keyword>
<dbReference type="RefSeq" id="WP_127017562.1">
    <property type="nucleotide sequence ID" value="NZ_CP016379.1"/>
</dbReference>
<evidence type="ECO:0000256" key="6">
    <source>
        <dbReference type="ARBA" id="ARBA00023136"/>
    </source>
</evidence>
<keyword evidence="3" id="KW-1003">Cell membrane</keyword>
<organism evidence="9 10">
    <name type="scientific">Anoxybacter fermentans</name>
    <dbReference type="NCBI Taxonomy" id="1323375"/>
    <lineage>
        <taxon>Bacteria</taxon>
        <taxon>Bacillati</taxon>
        <taxon>Bacillota</taxon>
        <taxon>Clostridia</taxon>
        <taxon>Halanaerobiales</taxon>
        <taxon>Anoxybacter</taxon>
    </lineage>
</organism>
<evidence type="ECO:0000256" key="2">
    <source>
        <dbReference type="ARBA" id="ARBA00022448"/>
    </source>
</evidence>
<dbReference type="PROSITE" id="PS50850">
    <property type="entry name" value="MFS"/>
    <property type="match status" value="1"/>
</dbReference>
<feature type="transmembrane region" description="Helical" evidence="7">
    <location>
        <begin position="50"/>
        <end position="69"/>
    </location>
</feature>
<dbReference type="PANTHER" id="PTHR23513">
    <property type="entry name" value="INTEGRAL MEMBRANE EFFLUX PROTEIN-RELATED"/>
    <property type="match status" value="1"/>
</dbReference>
<dbReference type="SUPFAM" id="SSF103473">
    <property type="entry name" value="MFS general substrate transporter"/>
    <property type="match status" value="1"/>
</dbReference>
<feature type="transmembrane region" description="Helical" evidence="7">
    <location>
        <begin position="76"/>
        <end position="95"/>
    </location>
</feature>
<evidence type="ECO:0000256" key="1">
    <source>
        <dbReference type="ARBA" id="ARBA00004651"/>
    </source>
</evidence>
<evidence type="ECO:0000256" key="4">
    <source>
        <dbReference type="ARBA" id="ARBA00022692"/>
    </source>
</evidence>
<dbReference type="AlphaFoldDB" id="A0A3Q9HRN1"/>
<feature type="transmembrane region" description="Helical" evidence="7">
    <location>
        <begin position="281"/>
        <end position="310"/>
    </location>
</feature>
<dbReference type="CDD" id="cd06173">
    <property type="entry name" value="MFS_MefA_like"/>
    <property type="match status" value="1"/>
</dbReference>